<keyword evidence="1" id="KW-0227">DNA damage</keyword>
<dbReference type="GO" id="GO:0043590">
    <property type="term" value="C:bacterial nucleoid"/>
    <property type="evidence" value="ECO:0007669"/>
    <property type="project" value="TreeGrafter"/>
</dbReference>
<dbReference type="GO" id="GO:0006302">
    <property type="term" value="P:double-strand break repair"/>
    <property type="evidence" value="ECO:0007669"/>
    <property type="project" value="TreeGrafter"/>
</dbReference>
<dbReference type="Gene3D" id="2.40.50.140">
    <property type="entry name" value="Nucleic acid-binding proteins"/>
    <property type="match status" value="1"/>
</dbReference>
<reference evidence="6" key="1">
    <citation type="submission" date="2017-09" db="EMBL/GenBank/DDBJ databases">
        <title>Depth-based differentiation of microbial function through sediment-hosted aquifers and enrichment of novel symbionts in the deep terrestrial subsurface.</title>
        <authorList>
            <person name="Probst A.J."/>
            <person name="Ladd B."/>
            <person name="Jarett J.K."/>
            <person name="Geller-Mcgrath D.E."/>
            <person name="Sieber C.M.K."/>
            <person name="Emerson J.B."/>
            <person name="Anantharaman K."/>
            <person name="Thomas B.C."/>
            <person name="Malmstrom R."/>
            <person name="Stieglmeier M."/>
            <person name="Klingl A."/>
            <person name="Woyke T."/>
            <person name="Ryan C.M."/>
            <person name="Banfield J.F."/>
        </authorList>
    </citation>
    <scope>NUCLEOTIDE SEQUENCE [LARGE SCALE GENOMIC DNA]</scope>
</reference>
<dbReference type="InterPro" id="IPR003717">
    <property type="entry name" value="RecO"/>
</dbReference>
<protein>
    <recommendedName>
        <fullName evidence="4">DNA replication/recombination mediator RecO N-terminal domain-containing protein</fullName>
    </recommendedName>
</protein>
<evidence type="ECO:0000313" key="5">
    <source>
        <dbReference type="EMBL" id="PIR83098.1"/>
    </source>
</evidence>
<keyword evidence="3" id="KW-0234">DNA repair</keyword>
<name>A0A2H0U9K5_9BACT</name>
<evidence type="ECO:0000256" key="2">
    <source>
        <dbReference type="ARBA" id="ARBA00023172"/>
    </source>
</evidence>
<dbReference type="InterPro" id="IPR012340">
    <property type="entry name" value="NA-bd_OB-fold"/>
</dbReference>
<dbReference type="Proteomes" id="UP000230179">
    <property type="component" value="Unassembled WGS sequence"/>
</dbReference>
<evidence type="ECO:0000259" key="4">
    <source>
        <dbReference type="Pfam" id="PF11967"/>
    </source>
</evidence>
<sequence>MRHKYETSGIVLARTPLGEANTLVTLLTPTVGVVRARAQALRKPGAKLAAALVTFAESDLVLVRGKDGWRIAGAVLKENWFSQMPREDARARAARVSGLLVRLAPEEDQNTTLYSLVRSYFEASSTVPCELLDEAEIVAALGILAALGLDAGALPTTDNVFTAESLRALEPLRAEHIERINHGIAASGL</sequence>
<dbReference type="GO" id="GO:0006310">
    <property type="term" value="P:DNA recombination"/>
    <property type="evidence" value="ECO:0007669"/>
    <property type="project" value="UniProtKB-KW"/>
</dbReference>
<dbReference type="AlphaFoldDB" id="A0A2H0U9K5"/>
<accession>A0A2H0U9K5</accession>
<feature type="domain" description="DNA replication/recombination mediator RecO N-terminal" evidence="4">
    <location>
        <begin position="1"/>
        <end position="66"/>
    </location>
</feature>
<evidence type="ECO:0000256" key="3">
    <source>
        <dbReference type="ARBA" id="ARBA00023204"/>
    </source>
</evidence>
<comment type="caution">
    <text evidence="5">The sequence shown here is derived from an EMBL/GenBank/DDBJ whole genome shotgun (WGS) entry which is preliminary data.</text>
</comment>
<evidence type="ECO:0000256" key="1">
    <source>
        <dbReference type="ARBA" id="ARBA00022763"/>
    </source>
</evidence>
<proteinExistence type="predicted"/>
<organism evidence="5 6">
    <name type="scientific">Candidatus Kaiserbacteria bacterium CG10_big_fil_rev_8_21_14_0_10_56_12</name>
    <dbReference type="NCBI Taxonomy" id="1974611"/>
    <lineage>
        <taxon>Bacteria</taxon>
        <taxon>Candidatus Kaiseribacteriota</taxon>
    </lineage>
</organism>
<dbReference type="SUPFAM" id="SSF50249">
    <property type="entry name" value="Nucleic acid-binding proteins"/>
    <property type="match status" value="1"/>
</dbReference>
<keyword evidence="2" id="KW-0233">DNA recombination</keyword>
<dbReference type="PANTHER" id="PTHR33991">
    <property type="entry name" value="DNA REPAIR PROTEIN RECO"/>
    <property type="match status" value="1"/>
</dbReference>
<dbReference type="PANTHER" id="PTHR33991:SF1">
    <property type="entry name" value="DNA REPAIR PROTEIN RECO"/>
    <property type="match status" value="1"/>
</dbReference>
<dbReference type="InterPro" id="IPR022572">
    <property type="entry name" value="DNA_rep/recomb_RecO_N"/>
</dbReference>
<gene>
    <name evidence="5" type="ORF">COU19_02280</name>
</gene>
<dbReference type="EMBL" id="PFBL01000020">
    <property type="protein sequence ID" value="PIR83098.1"/>
    <property type="molecule type" value="Genomic_DNA"/>
</dbReference>
<evidence type="ECO:0000313" key="6">
    <source>
        <dbReference type="Proteomes" id="UP000230179"/>
    </source>
</evidence>
<dbReference type="Pfam" id="PF11967">
    <property type="entry name" value="RecO_N"/>
    <property type="match status" value="1"/>
</dbReference>